<dbReference type="EMBL" id="GEDG01033578">
    <property type="protein sequence ID" value="JAP10188.1"/>
    <property type="molecule type" value="Transcribed_RNA"/>
</dbReference>
<proteinExistence type="predicted"/>
<reference evidence="1" key="1">
    <citation type="submission" date="2015-12" db="EMBL/GenBank/DDBJ databases">
        <title>Gene expression during late stages of embryo sac development: a critical building block for successful pollen-pistil interactions.</title>
        <authorList>
            <person name="Liu Y."/>
            <person name="Joly V."/>
            <person name="Sabar M."/>
            <person name="Matton D.P."/>
        </authorList>
    </citation>
    <scope>NUCLEOTIDE SEQUENCE</scope>
</reference>
<accession>A0A0V0GQ29</accession>
<sequence length="64" mass="7167">GLCSCPYNITDLITTLLNITLKFGGTFLLHKTQDSRLHLIHPALIRCVASSSISPFPWIQESKR</sequence>
<dbReference type="AlphaFoldDB" id="A0A0V0GQ29"/>
<feature type="non-terminal residue" evidence="1">
    <location>
        <position position="1"/>
    </location>
</feature>
<organism evidence="1">
    <name type="scientific">Solanum chacoense</name>
    <name type="common">Chaco potato</name>
    <dbReference type="NCBI Taxonomy" id="4108"/>
    <lineage>
        <taxon>Eukaryota</taxon>
        <taxon>Viridiplantae</taxon>
        <taxon>Streptophyta</taxon>
        <taxon>Embryophyta</taxon>
        <taxon>Tracheophyta</taxon>
        <taxon>Spermatophyta</taxon>
        <taxon>Magnoliopsida</taxon>
        <taxon>eudicotyledons</taxon>
        <taxon>Gunneridae</taxon>
        <taxon>Pentapetalae</taxon>
        <taxon>asterids</taxon>
        <taxon>lamiids</taxon>
        <taxon>Solanales</taxon>
        <taxon>Solanaceae</taxon>
        <taxon>Solanoideae</taxon>
        <taxon>Solaneae</taxon>
        <taxon>Solanum</taxon>
    </lineage>
</organism>
<name>A0A0V0GQ29_SOLCH</name>
<evidence type="ECO:0000313" key="1">
    <source>
        <dbReference type="EMBL" id="JAP10188.1"/>
    </source>
</evidence>
<protein>
    <submittedName>
        <fullName evidence="1">Putative ovule protein</fullName>
    </submittedName>
</protein>